<dbReference type="PANTHER" id="PTHR37610:SF97">
    <property type="entry name" value="RETROTRANSPOSON GAG DOMAIN-CONTAINING PROTEIN"/>
    <property type="match status" value="1"/>
</dbReference>
<dbReference type="Pfam" id="PF14244">
    <property type="entry name" value="Retrotran_gag_3"/>
    <property type="match status" value="1"/>
</dbReference>
<keyword evidence="4" id="KW-1185">Reference proteome</keyword>
<organism evidence="3 4">
    <name type="scientific">Punica granatum</name>
    <name type="common">Pomegranate</name>
    <dbReference type="NCBI Taxonomy" id="22663"/>
    <lineage>
        <taxon>Eukaryota</taxon>
        <taxon>Viridiplantae</taxon>
        <taxon>Streptophyta</taxon>
        <taxon>Embryophyta</taxon>
        <taxon>Tracheophyta</taxon>
        <taxon>Spermatophyta</taxon>
        <taxon>Magnoliopsida</taxon>
        <taxon>eudicotyledons</taxon>
        <taxon>Gunneridae</taxon>
        <taxon>Pentapetalae</taxon>
        <taxon>rosids</taxon>
        <taxon>malvids</taxon>
        <taxon>Myrtales</taxon>
        <taxon>Lythraceae</taxon>
        <taxon>Punica</taxon>
    </lineage>
</organism>
<feature type="region of interest" description="Disordered" evidence="1">
    <location>
        <begin position="225"/>
        <end position="258"/>
    </location>
</feature>
<reference evidence="3 4" key="1">
    <citation type="submission" date="2017-11" db="EMBL/GenBank/DDBJ databases">
        <title>De-novo sequencing of pomegranate (Punica granatum L.) genome.</title>
        <authorList>
            <person name="Akparov Z."/>
            <person name="Amiraslanov A."/>
            <person name="Hajiyeva S."/>
            <person name="Abbasov M."/>
            <person name="Kaur K."/>
            <person name="Hamwieh A."/>
            <person name="Solovyev V."/>
            <person name="Salamov A."/>
            <person name="Braich B."/>
            <person name="Kosarev P."/>
            <person name="Mahmoud A."/>
            <person name="Hajiyev E."/>
            <person name="Babayeva S."/>
            <person name="Izzatullayeva V."/>
            <person name="Mammadov A."/>
            <person name="Mammadov A."/>
            <person name="Sharifova S."/>
            <person name="Ojaghi J."/>
            <person name="Eynullazada K."/>
            <person name="Bayramov B."/>
            <person name="Abdulazimova A."/>
            <person name="Shahmuradov I."/>
        </authorList>
    </citation>
    <scope>NUCLEOTIDE SEQUENCE [LARGE SCALE GENOMIC DNA]</scope>
    <source>
        <strain evidence="4">cv. AG2017</strain>
        <tissue evidence="3">Leaf</tissue>
    </source>
</reference>
<dbReference type="EMBL" id="PGOL01000104">
    <property type="protein sequence ID" value="PKI77174.1"/>
    <property type="molecule type" value="Genomic_DNA"/>
</dbReference>
<sequence length="359" mass="40442">MSDVSEDEKSPRLRTSSSKKREAGDGSVKSIEVPLVFRLMSSDSIGAQIIGCNLNGDNYLTWSRAMLIALRARNKLPFIDGSLEKPGENDPLGERWERCNSPILAWMFNTMDDSLQAIVAYTVDAQSLWNDLKERHSEGNQSRFLMGLTSEFNTIRSTILSIEPMPNLSKVYKMVANEERQKSVTHARESVPEAAVFLTKEETEQRRNCRKMGHTKSSCWALIGHPSWHSKSKTNPRKGPGQGQTRANSEPRAKAQFQRGPDWANVVQTGLSSRSPAERLETLPDEQFQRLLSMLSQDTMDLNRLVGNESNFVNLQNEWILKTGASRHMTRCLENFSRMIQIKGEVPVYIPNGGIVQAT</sequence>
<protein>
    <recommendedName>
        <fullName evidence="2">Retrotransposon Copia-like N-terminal domain-containing protein</fullName>
    </recommendedName>
</protein>
<evidence type="ECO:0000313" key="3">
    <source>
        <dbReference type="EMBL" id="PKI77174.1"/>
    </source>
</evidence>
<accession>A0A2I0L8Z5</accession>
<evidence type="ECO:0000313" key="4">
    <source>
        <dbReference type="Proteomes" id="UP000233551"/>
    </source>
</evidence>
<evidence type="ECO:0000256" key="1">
    <source>
        <dbReference type="SAM" id="MobiDB-lite"/>
    </source>
</evidence>
<dbReference type="Proteomes" id="UP000233551">
    <property type="component" value="Unassembled WGS sequence"/>
</dbReference>
<feature type="region of interest" description="Disordered" evidence="1">
    <location>
        <begin position="1"/>
        <end position="25"/>
    </location>
</feature>
<dbReference type="STRING" id="22663.A0A2I0L8Z5"/>
<dbReference type="InterPro" id="IPR029472">
    <property type="entry name" value="Copia-like_N"/>
</dbReference>
<name>A0A2I0L8Z5_PUNGR</name>
<dbReference type="PANTHER" id="PTHR37610">
    <property type="entry name" value="CCHC-TYPE DOMAIN-CONTAINING PROTEIN"/>
    <property type="match status" value="1"/>
</dbReference>
<proteinExistence type="predicted"/>
<feature type="domain" description="Retrotransposon Copia-like N-terminal" evidence="2">
    <location>
        <begin position="41"/>
        <end position="86"/>
    </location>
</feature>
<evidence type="ECO:0000259" key="2">
    <source>
        <dbReference type="Pfam" id="PF14244"/>
    </source>
</evidence>
<dbReference type="AlphaFoldDB" id="A0A2I0L8Z5"/>
<gene>
    <name evidence="3" type="ORF">CRG98_002456</name>
</gene>
<comment type="caution">
    <text evidence="3">The sequence shown here is derived from an EMBL/GenBank/DDBJ whole genome shotgun (WGS) entry which is preliminary data.</text>
</comment>